<protein>
    <submittedName>
        <fullName evidence="1">DNA cytosine methyltransferase</fullName>
    </submittedName>
</protein>
<dbReference type="GO" id="GO:0032259">
    <property type="term" value="P:methylation"/>
    <property type="evidence" value="ECO:0007669"/>
    <property type="project" value="UniProtKB-KW"/>
</dbReference>
<accession>A0ABZ2TM82</accession>
<keyword evidence="1" id="KW-0808">Transferase</keyword>
<dbReference type="InterPro" id="IPR029063">
    <property type="entry name" value="SAM-dependent_MTases_sf"/>
</dbReference>
<reference evidence="1" key="1">
    <citation type="submission" date="2021-11" db="EMBL/GenBank/DDBJ databases">
        <title>The first genome sequence of unculturable Mycoplasma faucium obtained by de novo assembly of metagenomic reads.</title>
        <authorList>
            <person name="Sabat A.J."/>
            <person name="Bathoorn E."/>
            <person name="Akkerboom V."/>
            <person name="Friedrich A.W."/>
        </authorList>
    </citation>
    <scope>NUCLEOTIDE SEQUENCE [LARGE SCALE GENOMIC DNA]</scope>
    <source>
        <strain evidence="1">UMCG-MFM1</strain>
    </source>
</reference>
<sequence length="237" mass="27869">MTQKIIFALFDDGKRSYFNALIDNPKYKVISIGINRKHQENENYKIIDLRISNEKLFEELGKLPKPDIILASPPCESWSQADNPCNLWNKISKDYVEIKNKDFFDDWNTKQTNHFRKRNFFKKEAKRIIGEDTIAATLAIIEHYKPEAWVIENPSTSKVWQWIENHINTKGFKNIAHYNSYDEAFTKKPTNFFSNKKLNLKKSNLKSKNWGEVCGYDTRSSIPTDLIKDIVKQLEEN</sequence>
<evidence type="ECO:0000313" key="1">
    <source>
        <dbReference type="EMBL" id="WYM97517.1"/>
    </source>
</evidence>
<dbReference type="GO" id="GO:0008168">
    <property type="term" value="F:methyltransferase activity"/>
    <property type="evidence" value="ECO:0007669"/>
    <property type="project" value="UniProtKB-KW"/>
</dbReference>
<gene>
    <name evidence="1" type="ORF">LQ356_01280</name>
</gene>
<keyword evidence="2" id="KW-1185">Reference proteome</keyword>
<keyword evidence="1" id="KW-0489">Methyltransferase</keyword>
<name>A0ABZ2TM82_9BACT</name>
<dbReference type="Proteomes" id="UP001622612">
    <property type="component" value="Chromosome"/>
</dbReference>
<dbReference type="SUPFAM" id="SSF53335">
    <property type="entry name" value="S-adenosyl-L-methionine-dependent methyltransferases"/>
    <property type="match status" value="1"/>
</dbReference>
<organism evidence="1 2">
    <name type="scientific">Metamycoplasma faucium</name>
    <dbReference type="NCBI Taxonomy" id="56142"/>
    <lineage>
        <taxon>Bacteria</taxon>
        <taxon>Bacillati</taxon>
        <taxon>Mycoplasmatota</taxon>
        <taxon>Mycoplasmoidales</taxon>
        <taxon>Metamycoplasmataceae</taxon>
        <taxon>Metamycoplasma</taxon>
    </lineage>
</organism>
<dbReference type="Gene3D" id="3.40.50.150">
    <property type="entry name" value="Vaccinia Virus protein VP39"/>
    <property type="match status" value="1"/>
</dbReference>
<evidence type="ECO:0000313" key="2">
    <source>
        <dbReference type="Proteomes" id="UP001622612"/>
    </source>
</evidence>
<dbReference type="EMBL" id="CP088155">
    <property type="protein sequence ID" value="WYM97517.1"/>
    <property type="molecule type" value="Genomic_DNA"/>
</dbReference>
<dbReference type="RefSeq" id="WP_405312012.1">
    <property type="nucleotide sequence ID" value="NZ_CP088155.1"/>
</dbReference>
<proteinExistence type="predicted"/>